<evidence type="ECO:0000256" key="1">
    <source>
        <dbReference type="ARBA" id="ARBA00009091"/>
    </source>
</evidence>
<proteinExistence type="inferred from homology"/>
<dbReference type="GO" id="GO:0051082">
    <property type="term" value="F:unfolded protein binding"/>
    <property type="evidence" value="ECO:0007669"/>
    <property type="project" value="InterPro"/>
</dbReference>
<dbReference type="PANTHER" id="PTHR35089">
    <property type="entry name" value="CHAPERONE PROTEIN SKP"/>
    <property type="match status" value="1"/>
</dbReference>
<gene>
    <name evidence="4" type="ORF">DVR12_16960</name>
</gene>
<evidence type="ECO:0000313" key="5">
    <source>
        <dbReference type="Proteomes" id="UP000260644"/>
    </source>
</evidence>
<accession>A0A3E1Y7N4</accession>
<dbReference type="SUPFAM" id="SSF111384">
    <property type="entry name" value="OmpH-like"/>
    <property type="match status" value="1"/>
</dbReference>
<keyword evidence="2" id="KW-0732">Signal</keyword>
<reference evidence="4 5" key="1">
    <citation type="submission" date="2018-07" db="EMBL/GenBank/DDBJ databases">
        <title>Chitinophaga K2CV101002-2 sp. nov., isolated from a monsoon evergreen broad-leaved forest soil.</title>
        <authorList>
            <person name="Lv Y."/>
        </authorList>
    </citation>
    <scope>NUCLEOTIDE SEQUENCE [LARGE SCALE GENOMIC DNA]</scope>
    <source>
        <strain evidence="4 5">GDMCC 1.1288</strain>
    </source>
</reference>
<comment type="similarity">
    <text evidence="1">Belongs to the Skp family.</text>
</comment>
<dbReference type="RefSeq" id="WP_116976981.1">
    <property type="nucleotide sequence ID" value="NZ_QPMM01000009.1"/>
</dbReference>
<comment type="caution">
    <text evidence="4">The sequence shown here is derived from an EMBL/GenBank/DDBJ whole genome shotgun (WGS) entry which is preliminary data.</text>
</comment>
<dbReference type="PANTHER" id="PTHR35089:SF1">
    <property type="entry name" value="CHAPERONE PROTEIN SKP"/>
    <property type="match status" value="1"/>
</dbReference>
<sequence>MRTRKQIVTTGFLAVTAAGLLMSCQGNKTGGSTTAPTSNATNNASAQGGFKIAYVDLDSLEAHFEYFKEKRAILEQKQQQMDNQLKSKGRALQNEYEDLQRKAQANMLTQEQGEAAQRSLMTKQQQLEQEAQNLRAVYTEQETKFNEELQKKLDDFLKSFNSDKRFAYIFSYRTAASNILYKDESYDITADVIKGMNNSGTSTAK</sequence>
<dbReference type="AlphaFoldDB" id="A0A3E1Y7N4"/>
<evidence type="ECO:0000256" key="2">
    <source>
        <dbReference type="ARBA" id="ARBA00022729"/>
    </source>
</evidence>
<evidence type="ECO:0000256" key="3">
    <source>
        <dbReference type="SAM" id="Coils"/>
    </source>
</evidence>
<dbReference type="OrthoDB" id="1493259at2"/>
<organism evidence="4 5">
    <name type="scientific">Chitinophaga silvatica</name>
    <dbReference type="NCBI Taxonomy" id="2282649"/>
    <lineage>
        <taxon>Bacteria</taxon>
        <taxon>Pseudomonadati</taxon>
        <taxon>Bacteroidota</taxon>
        <taxon>Chitinophagia</taxon>
        <taxon>Chitinophagales</taxon>
        <taxon>Chitinophagaceae</taxon>
        <taxon>Chitinophaga</taxon>
    </lineage>
</organism>
<keyword evidence="3" id="KW-0175">Coiled coil</keyword>
<name>A0A3E1Y7N4_9BACT</name>
<dbReference type="SMART" id="SM00935">
    <property type="entry name" value="OmpH"/>
    <property type="match status" value="1"/>
</dbReference>
<dbReference type="PROSITE" id="PS51257">
    <property type="entry name" value="PROKAR_LIPOPROTEIN"/>
    <property type="match status" value="1"/>
</dbReference>
<protein>
    <submittedName>
        <fullName evidence="4">OmpH family outer membrane protein</fullName>
    </submittedName>
</protein>
<dbReference type="GO" id="GO:0005829">
    <property type="term" value="C:cytosol"/>
    <property type="evidence" value="ECO:0007669"/>
    <property type="project" value="TreeGrafter"/>
</dbReference>
<dbReference type="Proteomes" id="UP000260644">
    <property type="component" value="Unassembled WGS sequence"/>
</dbReference>
<dbReference type="Gene3D" id="3.30.910.20">
    <property type="entry name" value="Skp domain"/>
    <property type="match status" value="1"/>
</dbReference>
<feature type="coiled-coil region" evidence="3">
    <location>
        <begin position="82"/>
        <end position="144"/>
    </location>
</feature>
<dbReference type="InterPro" id="IPR005632">
    <property type="entry name" value="Chaperone_Skp"/>
</dbReference>
<dbReference type="InterPro" id="IPR024930">
    <property type="entry name" value="Skp_dom_sf"/>
</dbReference>
<evidence type="ECO:0000313" key="4">
    <source>
        <dbReference type="EMBL" id="RFS21033.1"/>
    </source>
</evidence>
<dbReference type="GO" id="GO:0050821">
    <property type="term" value="P:protein stabilization"/>
    <property type="evidence" value="ECO:0007669"/>
    <property type="project" value="TreeGrafter"/>
</dbReference>
<dbReference type="Pfam" id="PF03938">
    <property type="entry name" value="OmpH"/>
    <property type="match status" value="1"/>
</dbReference>
<dbReference type="EMBL" id="QPMM01000009">
    <property type="protein sequence ID" value="RFS21033.1"/>
    <property type="molecule type" value="Genomic_DNA"/>
</dbReference>
<keyword evidence="5" id="KW-1185">Reference proteome</keyword>